<protein>
    <submittedName>
        <fullName evidence="1">Uncharacterized protein</fullName>
    </submittedName>
</protein>
<dbReference type="OrthoDB" id="4216747at2"/>
<dbReference type="Proteomes" id="UP000235943">
    <property type="component" value="Unassembled WGS sequence"/>
</dbReference>
<dbReference type="AlphaFoldDB" id="A0A2N8TFU8"/>
<sequence length="59" mass="6257">MRCSDPAVAAATEQLLNACGDVENTACLEAAMEAFGQAVRAATAPRPPWWARRRAVRAG</sequence>
<accession>A0A2N8TFU8</accession>
<comment type="caution">
    <text evidence="1">The sequence shown here is derived from an EMBL/GenBank/DDBJ whole genome shotgun (WGS) entry which is preliminary data.</text>
</comment>
<organism evidence="1 2">
    <name type="scientific">Streptomyces cahuitamycinicus</name>
    <dbReference type="NCBI Taxonomy" id="2070367"/>
    <lineage>
        <taxon>Bacteria</taxon>
        <taxon>Bacillati</taxon>
        <taxon>Actinomycetota</taxon>
        <taxon>Actinomycetes</taxon>
        <taxon>Kitasatosporales</taxon>
        <taxon>Streptomycetaceae</taxon>
        <taxon>Streptomyces</taxon>
    </lineage>
</organism>
<dbReference type="RefSeq" id="WP_102912828.1">
    <property type="nucleotide sequence ID" value="NZ_POUC01000386.1"/>
</dbReference>
<proteinExistence type="predicted"/>
<dbReference type="EMBL" id="POUC01000386">
    <property type="protein sequence ID" value="PNG17892.1"/>
    <property type="molecule type" value="Genomic_DNA"/>
</dbReference>
<evidence type="ECO:0000313" key="1">
    <source>
        <dbReference type="EMBL" id="PNG17892.1"/>
    </source>
</evidence>
<name>A0A2N8TFU8_9ACTN</name>
<keyword evidence="2" id="KW-1185">Reference proteome</keyword>
<evidence type="ECO:0000313" key="2">
    <source>
        <dbReference type="Proteomes" id="UP000235943"/>
    </source>
</evidence>
<reference evidence="1 2" key="1">
    <citation type="submission" date="2018-01" db="EMBL/GenBank/DDBJ databases">
        <title>Draft genome sequence of Streptomyces sp. 13K301.</title>
        <authorList>
            <person name="Sahin N."/>
            <person name="Saygin H."/>
            <person name="Ay H."/>
        </authorList>
    </citation>
    <scope>NUCLEOTIDE SEQUENCE [LARGE SCALE GENOMIC DNA]</scope>
    <source>
        <strain evidence="1 2">13K301</strain>
    </source>
</reference>
<gene>
    <name evidence="1" type="ORF">C1J00_34055</name>
</gene>